<evidence type="ECO:0000256" key="7">
    <source>
        <dbReference type="ARBA" id="ARBA00023146"/>
    </source>
</evidence>
<comment type="caution">
    <text evidence="13">The sequence shown here is derived from an EMBL/GenBank/DDBJ whole genome shotgun (WGS) entry which is preliminary data.</text>
</comment>
<organism evidence="13 14">
    <name type="scientific">Candidatus Onthovivens merdipullorum</name>
    <dbReference type="NCBI Taxonomy" id="2840889"/>
    <lineage>
        <taxon>Bacteria</taxon>
        <taxon>Bacillati</taxon>
        <taxon>Bacillota</taxon>
        <taxon>Bacilli</taxon>
        <taxon>Bacillales</taxon>
        <taxon>Candidatus Onthovivens</taxon>
    </lineage>
</organism>
<dbReference type="GO" id="GO:0000049">
    <property type="term" value="F:tRNA binding"/>
    <property type="evidence" value="ECO:0007669"/>
    <property type="project" value="InterPro"/>
</dbReference>
<dbReference type="EC" id="6.1.1.5" evidence="10"/>
<accession>A0A9D9DJ10</accession>
<dbReference type="InterPro" id="IPR009008">
    <property type="entry name" value="Val/Leu/Ile-tRNA-synth_edit"/>
</dbReference>
<dbReference type="SUPFAM" id="SSF50677">
    <property type="entry name" value="ValRS/IleRS/LeuRS editing domain"/>
    <property type="match status" value="1"/>
</dbReference>
<reference evidence="13" key="1">
    <citation type="submission" date="2020-10" db="EMBL/GenBank/DDBJ databases">
        <authorList>
            <person name="Gilroy R."/>
        </authorList>
    </citation>
    <scope>NUCLEOTIDE SEQUENCE</scope>
    <source>
        <strain evidence="13">11159</strain>
    </source>
</reference>
<dbReference type="InterPro" id="IPR009080">
    <property type="entry name" value="tRNAsynth_Ia_anticodon-bd"/>
</dbReference>
<evidence type="ECO:0000313" key="14">
    <source>
        <dbReference type="Proteomes" id="UP000823613"/>
    </source>
</evidence>
<keyword evidence="6 10" id="KW-0648">Protein biosynthesis</keyword>
<dbReference type="InterPro" id="IPR013155">
    <property type="entry name" value="M/V/L/I-tRNA-synth_anticd-bd"/>
</dbReference>
<dbReference type="InterPro" id="IPR014729">
    <property type="entry name" value="Rossmann-like_a/b/a_fold"/>
</dbReference>
<keyword evidence="3 10" id="KW-0436">Ligase</keyword>
<keyword evidence="2 10" id="KW-0963">Cytoplasm</keyword>
<keyword evidence="7 10" id="KW-0030">Aminoacyl-tRNA synthetase</keyword>
<dbReference type="GO" id="GO:0006428">
    <property type="term" value="P:isoleucyl-tRNA aminoacylation"/>
    <property type="evidence" value="ECO:0007669"/>
    <property type="project" value="UniProtKB-UniRule"/>
</dbReference>
<dbReference type="GO" id="GO:0008270">
    <property type="term" value="F:zinc ion binding"/>
    <property type="evidence" value="ECO:0007669"/>
    <property type="project" value="UniProtKB-UniRule"/>
</dbReference>
<evidence type="ECO:0000256" key="9">
    <source>
        <dbReference type="ARBA" id="ARBA00048359"/>
    </source>
</evidence>
<dbReference type="InterPro" id="IPR002300">
    <property type="entry name" value="aa-tRNA-synth_Ia"/>
</dbReference>
<evidence type="ECO:0000256" key="2">
    <source>
        <dbReference type="ARBA" id="ARBA00022490"/>
    </source>
</evidence>
<feature type="domain" description="Methionyl/Valyl/Leucyl/Isoleucyl-tRNA synthetase anticodon-binding" evidence="12">
    <location>
        <begin position="678"/>
        <end position="831"/>
    </location>
</feature>
<dbReference type="InterPro" id="IPR002301">
    <property type="entry name" value="Ile-tRNA-ligase"/>
</dbReference>
<feature type="binding site" evidence="10">
    <location>
        <position position="887"/>
    </location>
    <ligand>
        <name>Zn(2+)</name>
        <dbReference type="ChEBI" id="CHEBI:29105"/>
    </ligand>
</feature>
<feature type="binding site" evidence="10">
    <location>
        <position position="911"/>
    </location>
    <ligand>
        <name>Zn(2+)</name>
        <dbReference type="ChEBI" id="CHEBI:29105"/>
    </ligand>
</feature>
<dbReference type="FunFam" id="3.40.50.620:FF:000152">
    <property type="entry name" value="Isoleucine--tRNA ligase"/>
    <property type="match status" value="1"/>
</dbReference>
<gene>
    <name evidence="10 13" type="primary">ileS</name>
    <name evidence="13" type="ORF">IAC58_02250</name>
</gene>
<dbReference type="Gene3D" id="1.10.10.830">
    <property type="entry name" value="Ile-tRNA synthetase CP2 domain-like"/>
    <property type="match status" value="1"/>
</dbReference>
<dbReference type="PANTHER" id="PTHR42765">
    <property type="entry name" value="SOLEUCYL-TRNA SYNTHETASE"/>
    <property type="match status" value="1"/>
</dbReference>
<comment type="function">
    <text evidence="8 10">Catalyzes the attachment of isoleucine to tRNA(Ile). As IleRS can inadvertently accommodate and process structurally similar amino acids such as valine, to avoid such errors it has two additional distinct tRNA(Ile)-dependent editing activities. One activity is designated as 'pretransfer' editing and involves the hydrolysis of activated Val-AMP. The other activity is designated 'posttransfer' editing and involves deacylation of mischarged Val-tRNA(Ile).</text>
</comment>
<dbReference type="InterPro" id="IPR023585">
    <property type="entry name" value="Ile-tRNA-ligase_type1"/>
</dbReference>
<dbReference type="GO" id="GO:0004822">
    <property type="term" value="F:isoleucine-tRNA ligase activity"/>
    <property type="evidence" value="ECO:0007669"/>
    <property type="project" value="UniProtKB-UniRule"/>
</dbReference>
<dbReference type="GO" id="GO:0002161">
    <property type="term" value="F:aminoacyl-tRNA deacylase activity"/>
    <property type="evidence" value="ECO:0007669"/>
    <property type="project" value="InterPro"/>
</dbReference>
<dbReference type="EMBL" id="JADIMY010000048">
    <property type="protein sequence ID" value="MBO8427366.1"/>
    <property type="molecule type" value="Genomic_DNA"/>
</dbReference>
<feature type="short sequence motif" description="'HIGH' region" evidence="10">
    <location>
        <begin position="56"/>
        <end position="66"/>
    </location>
</feature>
<dbReference type="CDD" id="cd00818">
    <property type="entry name" value="IleRS_core"/>
    <property type="match status" value="1"/>
</dbReference>
<evidence type="ECO:0000256" key="4">
    <source>
        <dbReference type="ARBA" id="ARBA00022741"/>
    </source>
</evidence>
<comment type="subcellular location">
    <subcellularLocation>
        <location evidence="10">Cytoplasm</location>
    </subcellularLocation>
</comment>
<dbReference type="SUPFAM" id="SSF52374">
    <property type="entry name" value="Nucleotidylyl transferase"/>
    <property type="match status" value="1"/>
</dbReference>
<name>A0A9D9DJ10_9BACL</name>
<comment type="catalytic activity">
    <reaction evidence="9 10">
        <text>tRNA(Ile) + L-isoleucine + ATP = L-isoleucyl-tRNA(Ile) + AMP + diphosphate</text>
        <dbReference type="Rhea" id="RHEA:11060"/>
        <dbReference type="Rhea" id="RHEA-COMP:9666"/>
        <dbReference type="Rhea" id="RHEA-COMP:9695"/>
        <dbReference type="ChEBI" id="CHEBI:30616"/>
        <dbReference type="ChEBI" id="CHEBI:33019"/>
        <dbReference type="ChEBI" id="CHEBI:58045"/>
        <dbReference type="ChEBI" id="CHEBI:78442"/>
        <dbReference type="ChEBI" id="CHEBI:78528"/>
        <dbReference type="ChEBI" id="CHEBI:456215"/>
        <dbReference type="EC" id="6.1.1.5"/>
    </reaction>
</comment>
<evidence type="ECO:0000256" key="6">
    <source>
        <dbReference type="ARBA" id="ARBA00022917"/>
    </source>
</evidence>
<feature type="binding site" evidence="10">
    <location>
        <position position="908"/>
    </location>
    <ligand>
        <name>Zn(2+)</name>
        <dbReference type="ChEBI" id="CHEBI:29105"/>
    </ligand>
</feature>
<dbReference type="Pfam" id="PF00133">
    <property type="entry name" value="tRNA-synt_1"/>
    <property type="match status" value="1"/>
</dbReference>
<dbReference type="CDD" id="cd07960">
    <property type="entry name" value="Anticodon_Ia_Ile_BEm"/>
    <property type="match status" value="1"/>
</dbReference>
<feature type="binding site" evidence="10">
    <location>
        <position position="595"/>
    </location>
    <ligand>
        <name>ATP</name>
        <dbReference type="ChEBI" id="CHEBI:30616"/>
    </ligand>
</feature>
<proteinExistence type="inferred from homology"/>
<evidence type="ECO:0000256" key="5">
    <source>
        <dbReference type="ARBA" id="ARBA00022840"/>
    </source>
</evidence>
<feature type="short sequence motif" description="'KMSKS' region" evidence="10">
    <location>
        <begin position="592"/>
        <end position="596"/>
    </location>
</feature>
<feature type="binding site" evidence="10">
    <location>
        <position position="890"/>
    </location>
    <ligand>
        <name>Zn(2+)</name>
        <dbReference type="ChEBI" id="CHEBI:29105"/>
    </ligand>
</feature>
<comment type="cofactor">
    <cofactor evidence="10">
        <name>Zn(2+)</name>
        <dbReference type="ChEBI" id="CHEBI:29105"/>
    </cofactor>
    <text evidence="10">Binds 1 zinc ion per subunit.</text>
</comment>
<dbReference type="Gene3D" id="3.40.50.620">
    <property type="entry name" value="HUPs"/>
    <property type="match status" value="2"/>
</dbReference>
<feature type="domain" description="Aminoacyl-tRNA synthetase class Ia" evidence="11">
    <location>
        <begin position="27"/>
        <end position="631"/>
    </location>
</feature>
<reference evidence="13" key="2">
    <citation type="journal article" date="2021" name="PeerJ">
        <title>Extensive microbial diversity within the chicken gut microbiome revealed by metagenomics and culture.</title>
        <authorList>
            <person name="Gilroy R."/>
            <person name="Ravi A."/>
            <person name="Getino M."/>
            <person name="Pursley I."/>
            <person name="Horton D.L."/>
            <person name="Alikhan N.F."/>
            <person name="Baker D."/>
            <person name="Gharbi K."/>
            <person name="Hall N."/>
            <person name="Watson M."/>
            <person name="Adriaenssens E.M."/>
            <person name="Foster-Nyarko E."/>
            <person name="Jarju S."/>
            <person name="Secka A."/>
            <person name="Antonio M."/>
            <person name="Oren A."/>
            <person name="Chaudhuri R.R."/>
            <person name="La Ragione R."/>
            <person name="Hildebrand F."/>
            <person name="Pallen M.J."/>
        </authorList>
    </citation>
    <scope>NUCLEOTIDE SEQUENCE</scope>
    <source>
        <strain evidence="13">11159</strain>
    </source>
</reference>
<evidence type="ECO:0000259" key="11">
    <source>
        <dbReference type="Pfam" id="PF00133"/>
    </source>
</evidence>
<dbReference type="PROSITE" id="PS00178">
    <property type="entry name" value="AA_TRNA_LIGASE_I"/>
    <property type="match status" value="1"/>
</dbReference>
<dbReference type="HAMAP" id="MF_02002">
    <property type="entry name" value="Ile_tRNA_synth_type1"/>
    <property type="match status" value="1"/>
</dbReference>
<sequence length="917" mass="106534">MEIKESLLMPKTKFEMRGNLNQKEPKLIEKWDNMKLYEKMNERKNVNEFMLHDGPPYANGNMHCGHMLNRILKDFVIRYKNMQGYKTNFVFGWDTHGLPIENMVTKSGVNRKTTPIVEFRKKCEEYALKQVSNQKAQIKRLGVLGDFDHPYLTLHKEFEASEIHCFSEMALKGLIYKGLKPVYWSPSSESALAEAEIEYHDVSAKTIYVLFKTSDSLNIIPDDTYFLIWTTTPWTLPANLALCVNPEFIYGLYETNLGKIIFLSDLKEDLIKTLELTKCNLIKEYKGKELEGIKVKHPFYDRESLVILGDYVTSDSGTGIVHIAPGHGEDDYNVCLKYNIKPYCPVDSRGYMTKEAGPRLEGKFYEEANDEVIKMLVENNALVKEIDIVHSYPHDWRTHKPVIFRATPQWFCSISPIRDDILKAIHTVNWFPKWGETRMENMIKDRADWCISRQRAWGVPIPIIYCEDETPIIEKEVFEHIENIIRDKGSNAWYELTEKELLPNGYKNSHSPNGIFKKEKDIMDVWFDSGSSFNGVLKERGLKYPADLYLEGSDQYRGWFNSSLIISVALNGVSPYKQVVTHGFVMDENWEKMSKSKGNGIDPLKIANNYGSDILRLWASLIDYQQDARISESIIKQISEVYRKIRNTFKFMIGNLSNGSLEDTFKKEDIQKDLEFIDEAILARLEEVKNKVIGYYDEYNFINAMSEITKFISDDLSSFYLDFAKDILYCNEKESKRRLQVQTVLNEVTYTLMLLLNPILPFTMDEVNENYPLKSEENVQLYSFPKKTENYKKKILDDYVLLKDLRNDVFKSIEEVRKENIIGSSQEANVYLAIKDSKLAELVDEIGEEELIKIFIVSKVTIKEELEEGLDLKVSKCLVKKHDGIKCDRCWNYQNNDEITEIEGVHLCPRCLKAMKK</sequence>
<dbReference type="GO" id="GO:0005829">
    <property type="term" value="C:cytosol"/>
    <property type="evidence" value="ECO:0007669"/>
    <property type="project" value="TreeGrafter"/>
</dbReference>
<comment type="subunit">
    <text evidence="10">Monomer.</text>
</comment>
<dbReference type="SUPFAM" id="SSF47323">
    <property type="entry name" value="Anticodon-binding domain of a subclass of class I aminoacyl-tRNA synthetases"/>
    <property type="match status" value="1"/>
</dbReference>
<dbReference type="AlphaFoldDB" id="A0A9D9DJ10"/>
<dbReference type="PRINTS" id="PR00984">
    <property type="entry name" value="TRNASYNTHILE"/>
</dbReference>
<evidence type="ECO:0000256" key="8">
    <source>
        <dbReference type="ARBA" id="ARBA00025217"/>
    </source>
</evidence>
<keyword evidence="10" id="KW-0479">Metal-binding</keyword>
<dbReference type="PANTHER" id="PTHR42765:SF1">
    <property type="entry name" value="ISOLEUCINE--TRNA LIGASE, MITOCHONDRIAL"/>
    <property type="match status" value="1"/>
</dbReference>
<keyword evidence="10" id="KW-0862">Zinc</keyword>
<dbReference type="InterPro" id="IPR001412">
    <property type="entry name" value="aa-tRNA-synth_I_CS"/>
</dbReference>
<evidence type="ECO:0000256" key="10">
    <source>
        <dbReference type="HAMAP-Rule" id="MF_02002"/>
    </source>
</evidence>
<dbReference type="Gene3D" id="1.10.730.20">
    <property type="match status" value="1"/>
</dbReference>
<dbReference type="Proteomes" id="UP000823613">
    <property type="component" value="Unassembled WGS sequence"/>
</dbReference>
<keyword evidence="4 10" id="KW-0547">Nucleotide-binding</keyword>
<evidence type="ECO:0000256" key="3">
    <source>
        <dbReference type="ARBA" id="ARBA00022598"/>
    </source>
</evidence>
<keyword evidence="5 10" id="KW-0067">ATP-binding</keyword>
<evidence type="ECO:0000313" key="13">
    <source>
        <dbReference type="EMBL" id="MBO8427366.1"/>
    </source>
</evidence>
<dbReference type="GO" id="GO:0005524">
    <property type="term" value="F:ATP binding"/>
    <property type="evidence" value="ECO:0007669"/>
    <property type="project" value="UniProtKB-UniRule"/>
</dbReference>
<dbReference type="NCBIfam" id="TIGR00392">
    <property type="entry name" value="ileS"/>
    <property type="match status" value="1"/>
</dbReference>
<comment type="similarity">
    <text evidence="1 10">Belongs to the class-I aminoacyl-tRNA synthetase family. IleS type 1 subfamily.</text>
</comment>
<dbReference type="InterPro" id="IPR033708">
    <property type="entry name" value="Anticodon_Ile_BEm"/>
</dbReference>
<dbReference type="InterPro" id="IPR050081">
    <property type="entry name" value="Ile-tRNA_ligase"/>
</dbReference>
<evidence type="ECO:0000259" key="12">
    <source>
        <dbReference type="Pfam" id="PF08264"/>
    </source>
</evidence>
<protein>
    <recommendedName>
        <fullName evidence="10">Isoleucine--tRNA ligase</fullName>
        <ecNumber evidence="10">6.1.1.5</ecNumber>
    </recommendedName>
    <alternativeName>
        <fullName evidence="10">Isoleucyl-tRNA synthetase</fullName>
        <shortName evidence="10">IleRS</shortName>
    </alternativeName>
</protein>
<evidence type="ECO:0000256" key="1">
    <source>
        <dbReference type="ARBA" id="ARBA00006887"/>
    </source>
</evidence>
<feature type="binding site" evidence="10">
    <location>
        <position position="551"/>
    </location>
    <ligand>
        <name>L-isoleucyl-5'-AMP</name>
        <dbReference type="ChEBI" id="CHEBI:178002"/>
    </ligand>
</feature>
<comment type="domain">
    <text evidence="10">IleRS has two distinct active sites: one for aminoacylation and one for editing. The misactivated valine is translocated from the active site to the editing site, which sterically excludes the correctly activated isoleucine. The single editing site contains two valyl binding pockets, one specific for each substrate (Val-AMP or Val-tRNA(Ile)).</text>
</comment>
<dbReference type="Pfam" id="PF08264">
    <property type="entry name" value="Anticodon_1"/>
    <property type="match status" value="1"/>
</dbReference>